<dbReference type="EMBL" id="HACA01008581">
    <property type="protein sequence ID" value="CDW25942.1"/>
    <property type="molecule type" value="Transcribed_RNA"/>
</dbReference>
<protein>
    <submittedName>
        <fullName evidence="1">Uncharacterized protein</fullName>
    </submittedName>
</protein>
<evidence type="ECO:0000313" key="1">
    <source>
        <dbReference type="EMBL" id="CDW25942.1"/>
    </source>
</evidence>
<sequence length="14" mass="1638">MSLFGWRGIRSSLK</sequence>
<proteinExistence type="predicted"/>
<organism evidence="1">
    <name type="scientific">Lepeophtheirus salmonis</name>
    <name type="common">Salmon louse</name>
    <name type="synonym">Caligus salmonis</name>
    <dbReference type="NCBI Taxonomy" id="72036"/>
    <lineage>
        <taxon>Eukaryota</taxon>
        <taxon>Metazoa</taxon>
        <taxon>Ecdysozoa</taxon>
        <taxon>Arthropoda</taxon>
        <taxon>Crustacea</taxon>
        <taxon>Multicrustacea</taxon>
        <taxon>Hexanauplia</taxon>
        <taxon>Copepoda</taxon>
        <taxon>Siphonostomatoida</taxon>
        <taxon>Caligidae</taxon>
        <taxon>Lepeophtheirus</taxon>
    </lineage>
</organism>
<reference evidence="1" key="1">
    <citation type="submission" date="2014-05" db="EMBL/GenBank/DDBJ databases">
        <authorList>
            <person name="Chronopoulou M."/>
        </authorList>
    </citation>
    <scope>NUCLEOTIDE SEQUENCE</scope>
    <source>
        <tissue evidence="1">Whole organism</tissue>
    </source>
</reference>
<name>A0A0K2TJX7_LEPSM</name>
<accession>A0A0K2TJX7</accession>